<keyword evidence="8" id="KW-0496">Mitochondrion</keyword>
<dbReference type="SUPFAM" id="SSF52540">
    <property type="entry name" value="P-loop containing nucleoside triphosphate hydrolases"/>
    <property type="match status" value="1"/>
</dbReference>
<evidence type="ECO:0000313" key="14">
    <source>
        <dbReference type="EMBL" id="SCU91915.1"/>
    </source>
</evidence>
<keyword evidence="10" id="KW-0472">Membrane</keyword>
<evidence type="ECO:0000256" key="6">
    <source>
        <dbReference type="ARBA" id="ARBA00022989"/>
    </source>
</evidence>
<keyword evidence="9" id="KW-0342">GTP-binding</keyword>
<keyword evidence="3" id="KW-0547">Nucleotide-binding</keyword>
<keyword evidence="4" id="KW-1000">Mitochondrion outer membrane</keyword>
<evidence type="ECO:0000256" key="1">
    <source>
        <dbReference type="ARBA" id="ARBA00004374"/>
    </source>
</evidence>
<sequence length="836" mass="95682">MQRKDDKQASEKPVSLSIQSVEGDDDEETAIFSGSQPDNLTYLRNQATFIDDGSTSAGDDFSHLVAHHASHNRRASNDRMLSMHLSQWNYNNNRVGLSRGITNSEELLNELAEENGQRSIFVPLDEPRATLHILDVRLKLDNGKHSKVDLDKNAVAKLFKMRTLAALKHLKSLQKRVDDTSSKVFITGDLNAGKSTFCNALLRRNILPVDQLPCTNVFCEILEARENSDVEEVHAIPIEAAATVQEATEKYNIRDKSTYKSFALKELPDLVYRSDEYSLLKIYIKDNKRPAESSLLRNGTVDISLIDSPGLNMDSIQTTEVMSRQEEIDLVIFVVNSENQLTLSGKEFISVASREKKLMFFVVNKFDQIRDKNRCKRLILDQIKSISPESHKNSTEFVHFVSSDSKPQHPSDDDPSDDDFDRDEDPDFDSLESSLRNFLLKKRSLSKLQPAKTYLVKLLQDMNHIAQWNLDLYQTENGSFEEELKKIQPELKTTTDEFRSLTDRVDKIVAASVSEVYEFTKNRINSCLESMADERPIYEGISTLHDYVFRTRQFIIDQVQSSVESSEMYSRAETERVVKEINTLGRKELGDNFMSNRALKSDLMFTKRKHLQLRKLNVAFDLMDFFSPTWEGFFRYLSWGSDVETETGNQISKDDLSLWQTILGINSKSLTKYWTTPSLVLTSKIPALAVYSWGGARVIANVFVYGSRFFSLQSIRTLSTYALLVGSVLGVAYIVHDLPRALPMNLSMKYHRKLARLDYAHSNSKRISDEMRDVLKFPTREIVKSCEAVIDKKQAAKRDIEDKLHMNNLSMKFFRTFLKRATEQLNLVEEINLDVD</sequence>
<accession>A0A1G4JML9</accession>
<evidence type="ECO:0000256" key="8">
    <source>
        <dbReference type="ARBA" id="ARBA00023128"/>
    </source>
</evidence>
<dbReference type="EMBL" id="LT598465">
    <property type="protein sequence ID" value="SCU91915.1"/>
    <property type="molecule type" value="Genomic_DNA"/>
</dbReference>
<feature type="compositionally biased region" description="Basic and acidic residues" evidence="12">
    <location>
        <begin position="1"/>
        <end position="10"/>
    </location>
</feature>
<dbReference type="Proteomes" id="UP000191024">
    <property type="component" value="Chromosome E"/>
</dbReference>
<feature type="compositionally biased region" description="Acidic residues" evidence="12">
    <location>
        <begin position="413"/>
        <end position="426"/>
    </location>
</feature>
<keyword evidence="5" id="KW-0378">Hydrolase</keyword>
<dbReference type="GO" id="GO:0003924">
    <property type="term" value="F:GTPase activity"/>
    <property type="evidence" value="ECO:0007669"/>
    <property type="project" value="InterPro"/>
</dbReference>
<dbReference type="InterPro" id="IPR030381">
    <property type="entry name" value="G_DYNAMIN_dom"/>
</dbReference>
<organism evidence="14 15">
    <name type="scientific">Lachancea mirantina</name>
    <dbReference type="NCBI Taxonomy" id="1230905"/>
    <lineage>
        <taxon>Eukaryota</taxon>
        <taxon>Fungi</taxon>
        <taxon>Dikarya</taxon>
        <taxon>Ascomycota</taxon>
        <taxon>Saccharomycotina</taxon>
        <taxon>Saccharomycetes</taxon>
        <taxon>Saccharomycetales</taxon>
        <taxon>Saccharomycetaceae</taxon>
        <taxon>Lachancea</taxon>
    </lineage>
</organism>
<evidence type="ECO:0000256" key="5">
    <source>
        <dbReference type="ARBA" id="ARBA00022801"/>
    </source>
</evidence>
<feature type="domain" description="Dynamin-type G" evidence="13">
    <location>
        <begin position="178"/>
        <end position="450"/>
    </location>
</feature>
<dbReference type="GO" id="GO:0051646">
    <property type="term" value="P:mitochondrion localization"/>
    <property type="evidence" value="ECO:0007669"/>
    <property type="project" value="TreeGrafter"/>
</dbReference>
<keyword evidence="15" id="KW-1185">Reference proteome</keyword>
<dbReference type="PROSITE" id="PS51718">
    <property type="entry name" value="G_DYNAMIN_2"/>
    <property type="match status" value="1"/>
</dbReference>
<dbReference type="PANTHER" id="PTHR10465">
    <property type="entry name" value="TRANSMEMBRANE GTPASE FZO1"/>
    <property type="match status" value="1"/>
</dbReference>
<dbReference type="GO" id="GO:0008053">
    <property type="term" value="P:mitochondrial fusion"/>
    <property type="evidence" value="ECO:0007669"/>
    <property type="project" value="TreeGrafter"/>
</dbReference>
<proteinExistence type="predicted"/>
<evidence type="ECO:0000256" key="11">
    <source>
        <dbReference type="ARBA" id="ARBA00048548"/>
    </source>
</evidence>
<dbReference type="STRING" id="1230905.A0A1G4JML9"/>
<evidence type="ECO:0000256" key="2">
    <source>
        <dbReference type="ARBA" id="ARBA00022692"/>
    </source>
</evidence>
<gene>
    <name evidence="14" type="ORF">LAMI_0E07888G</name>
</gene>
<protein>
    <submittedName>
        <fullName evidence="14">LAMI_0E07888g1_1</fullName>
    </submittedName>
</protein>
<name>A0A1G4JML9_9SACH</name>
<keyword evidence="2" id="KW-0812">Transmembrane</keyword>
<evidence type="ECO:0000256" key="7">
    <source>
        <dbReference type="ARBA" id="ARBA00023054"/>
    </source>
</evidence>
<dbReference type="InterPro" id="IPR045063">
    <property type="entry name" value="Dynamin_N"/>
</dbReference>
<dbReference type="OrthoDB" id="9984778at2759"/>
<reference evidence="14 15" key="1">
    <citation type="submission" date="2016-03" db="EMBL/GenBank/DDBJ databases">
        <authorList>
            <person name="Devillers H."/>
        </authorList>
    </citation>
    <scope>NUCLEOTIDE SEQUENCE [LARGE SCALE GENOMIC DNA]</scope>
    <source>
        <strain evidence="14">CBS 11717</strain>
    </source>
</reference>
<keyword evidence="6" id="KW-1133">Transmembrane helix</keyword>
<evidence type="ECO:0000256" key="3">
    <source>
        <dbReference type="ARBA" id="ARBA00022741"/>
    </source>
</evidence>
<keyword evidence="7" id="KW-0175">Coiled coil</keyword>
<feature type="region of interest" description="Disordered" evidence="12">
    <location>
        <begin position="1"/>
        <end position="35"/>
    </location>
</feature>
<dbReference type="Pfam" id="PF00350">
    <property type="entry name" value="Dynamin_N"/>
    <property type="match status" value="1"/>
</dbReference>
<comment type="subcellular location">
    <subcellularLocation>
        <location evidence="1">Mitochondrion outer membrane</location>
        <topology evidence="1">Multi-pass membrane protein</topology>
    </subcellularLocation>
</comment>
<dbReference type="Gene3D" id="3.40.50.300">
    <property type="entry name" value="P-loop containing nucleotide triphosphate hydrolases"/>
    <property type="match status" value="1"/>
</dbReference>
<feature type="region of interest" description="Disordered" evidence="12">
    <location>
        <begin position="397"/>
        <end position="426"/>
    </location>
</feature>
<dbReference type="AlphaFoldDB" id="A0A1G4JML9"/>
<evidence type="ECO:0000259" key="13">
    <source>
        <dbReference type="PROSITE" id="PS51718"/>
    </source>
</evidence>
<dbReference type="PANTHER" id="PTHR10465:SF0">
    <property type="entry name" value="SARCALUMENIN"/>
    <property type="match status" value="1"/>
</dbReference>
<dbReference type="GO" id="GO:0005741">
    <property type="term" value="C:mitochondrial outer membrane"/>
    <property type="evidence" value="ECO:0007669"/>
    <property type="project" value="UniProtKB-SubCell"/>
</dbReference>
<evidence type="ECO:0000256" key="10">
    <source>
        <dbReference type="ARBA" id="ARBA00023136"/>
    </source>
</evidence>
<comment type="catalytic activity">
    <reaction evidence="11">
        <text>GTP + H2O = GDP + phosphate + H(+)</text>
        <dbReference type="Rhea" id="RHEA:19669"/>
        <dbReference type="ChEBI" id="CHEBI:15377"/>
        <dbReference type="ChEBI" id="CHEBI:15378"/>
        <dbReference type="ChEBI" id="CHEBI:37565"/>
        <dbReference type="ChEBI" id="CHEBI:43474"/>
        <dbReference type="ChEBI" id="CHEBI:58189"/>
    </reaction>
</comment>
<dbReference type="GO" id="GO:0005525">
    <property type="term" value="F:GTP binding"/>
    <property type="evidence" value="ECO:0007669"/>
    <property type="project" value="UniProtKB-KW"/>
</dbReference>
<dbReference type="FunFam" id="3.40.50.300:FF:000638">
    <property type="entry name" value="Transmembrane GTPase Fzo1, putative"/>
    <property type="match status" value="1"/>
</dbReference>
<evidence type="ECO:0000313" key="15">
    <source>
        <dbReference type="Proteomes" id="UP000191024"/>
    </source>
</evidence>
<evidence type="ECO:0000256" key="4">
    <source>
        <dbReference type="ARBA" id="ARBA00022787"/>
    </source>
</evidence>
<dbReference type="InterPro" id="IPR027417">
    <property type="entry name" value="P-loop_NTPase"/>
</dbReference>
<evidence type="ECO:0000256" key="12">
    <source>
        <dbReference type="SAM" id="MobiDB-lite"/>
    </source>
</evidence>
<evidence type="ECO:0000256" key="9">
    <source>
        <dbReference type="ARBA" id="ARBA00023134"/>
    </source>
</evidence>
<dbReference type="InterPro" id="IPR027094">
    <property type="entry name" value="Mitofusin_fam"/>
</dbReference>